<dbReference type="PROSITE" id="PS51257">
    <property type="entry name" value="PROKAR_LIPOPROTEIN"/>
    <property type="match status" value="1"/>
</dbReference>
<gene>
    <name evidence="3" type="ORF">E4099_13890</name>
</gene>
<dbReference type="Proteomes" id="UP000297948">
    <property type="component" value="Unassembled WGS sequence"/>
</dbReference>
<comment type="caution">
    <text evidence="3">The sequence shown here is derived from an EMBL/GenBank/DDBJ whole genome shotgun (WGS) entry which is preliminary data.</text>
</comment>
<evidence type="ECO:0000256" key="1">
    <source>
        <dbReference type="SAM" id="MobiDB-lite"/>
    </source>
</evidence>
<dbReference type="AlphaFoldDB" id="A0A4Z0HBL0"/>
<feature type="chain" id="PRO_5021319200" description="Lipoprotein" evidence="2">
    <location>
        <begin position="24"/>
        <end position="248"/>
    </location>
</feature>
<organism evidence="3 4">
    <name type="scientific">Streptomyces palmae</name>
    <dbReference type="NCBI Taxonomy" id="1701085"/>
    <lineage>
        <taxon>Bacteria</taxon>
        <taxon>Bacillati</taxon>
        <taxon>Actinomycetota</taxon>
        <taxon>Actinomycetes</taxon>
        <taxon>Kitasatosporales</taxon>
        <taxon>Streptomycetaceae</taxon>
        <taxon>Streptomyces</taxon>
    </lineage>
</organism>
<dbReference type="OrthoDB" id="4221065at2"/>
<sequence length="248" mass="26738">MRRIRTAGTTLPALLVAAALALAATGCGNEKDSADDPEPSAPASSASSEPATPDSPVAERIKAVNEGMRGTSFHASGTTTALGGGRQDMWSDPEQGFHMRMRGKDFTHEIYCKNGTTYMSSAMLADTLKQRGQRIEVPDRLADTYVTSETNDGCDVFYRIADTGKPAPDKDRKVAGKQTTAIAVSDGTTSDTYFLQNGAPRLLRMDSTRDGRTSTTTYDSFGKKFTITVPPSDKTMPMDEFRRRVTGS</sequence>
<protein>
    <recommendedName>
        <fullName evidence="5">Lipoprotein</fullName>
    </recommendedName>
</protein>
<evidence type="ECO:0008006" key="5">
    <source>
        <dbReference type="Google" id="ProtNLM"/>
    </source>
</evidence>
<feature type="region of interest" description="Disordered" evidence="1">
    <location>
        <begin position="229"/>
        <end position="248"/>
    </location>
</feature>
<dbReference type="RefSeq" id="WP_135339348.1">
    <property type="nucleotide sequence ID" value="NZ_JBHLTX010000026.1"/>
</dbReference>
<feature type="region of interest" description="Disordered" evidence="1">
    <location>
        <begin position="27"/>
        <end position="92"/>
    </location>
</feature>
<reference evidence="3 4" key="1">
    <citation type="submission" date="2019-03" db="EMBL/GenBank/DDBJ databases">
        <authorList>
            <person name="Gonzalez-Pimentel J.L."/>
        </authorList>
    </citation>
    <scope>NUCLEOTIDE SEQUENCE [LARGE SCALE GENOMIC DNA]</scope>
    <source>
        <strain evidence="3 4">JCM 31289</strain>
    </source>
</reference>
<dbReference type="EMBL" id="SRID01000106">
    <property type="protein sequence ID" value="TGB09301.1"/>
    <property type="molecule type" value="Genomic_DNA"/>
</dbReference>
<evidence type="ECO:0000256" key="2">
    <source>
        <dbReference type="SAM" id="SignalP"/>
    </source>
</evidence>
<evidence type="ECO:0000313" key="3">
    <source>
        <dbReference type="EMBL" id="TGB09301.1"/>
    </source>
</evidence>
<keyword evidence="4" id="KW-1185">Reference proteome</keyword>
<feature type="compositionally biased region" description="Low complexity" evidence="1">
    <location>
        <begin position="41"/>
        <end position="56"/>
    </location>
</feature>
<accession>A0A4Z0HBL0</accession>
<feature type="compositionally biased region" description="Basic and acidic residues" evidence="1">
    <location>
        <begin position="236"/>
        <end position="248"/>
    </location>
</feature>
<feature type="signal peptide" evidence="2">
    <location>
        <begin position="1"/>
        <end position="23"/>
    </location>
</feature>
<name>A0A4Z0HBL0_9ACTN</name>
<evidence type="ECO:0000313" key="4">
    <source>
        <dbReference type="Proteomes" id="UP000297948"/>
    </source>
</evidence>
<proteinExistence type="predicted"/>
<keyword evidence="2" id="KW-0732">Signal</keyword>